<feature type="domain" description="Glycosyl transferase family 25" evidence="4">
    <location>
        <begin position="59"/>
        <end position="104"/>
    </location>
</feature>
<comment type="pathway">
    <text evidence="2">Glycan metabolism; lacto-N-neotetraose biosynthesis.</text>
</comment>
<protein>
    <recommendedName>
        <fullName evidence="4">Glycosyl transferase family 25 domain-containing protein</fullName>
    </recommendedName>
</protein>
<sequence length="241" mass="26731">MNLLANFDRIYVINLRARTDRRRQILRELERVGMARDDARVRFFEAVGPDDPGGFPSIGARGCYLSHLGVLREARDAGLHNVLVLEDDAVFEPALARCGAAMADTLRHRAWDFAYVGHVEPGDADTPGWHRTDRPLVCAHCYAVNGPALEPLVAFLEACLARAPGDPLGGPMHVDGALSMFRATRHPGRTLLAVPSLARQRSSRSDIATGRWFDRAGPLRTLAAYARSLKEWLWHGRRASF</sequence>
<gene>
    <name evidence="5" type="ORF">BPA30113_00827</name>
</gene>
<evidence type="ECO:0000259" key="4">
    <source>
        <dbReference type="Pfam" id="PF01755"/>
    </source>
</evidence>
<dbReference type="UniPathway" id="UPA00501"/>
<dbReference type="Pfam" id="PF01755">
    <property type="entry name" value="Glyco_transf_25"/>
    <property type="match status" value="1"/>
</dbReference>
<dbReference type="InterPro" id="IPR002654">
    <property type="entry name" value="Glyco_trans_25"/>
</dbReference>
<dbReference type="EMBL" id="CABVQD010000002">
    <property type="protein sequence ID" value="VWB23842.1"/>
    <property type="molecule type" value="Genomic_DNA"/>
</dbReference>
<reference evidence="5 6" key="1">
    <citation type="submission" date="2019-09" db="EMBL/GenBank/DDBJ databases">
        <authorList>
            <person name="Depoorter E."/>
        </authorList>
    </citation>
    <scope>NUCLEOTIDE SEQUENCE [LARGE SCALE GENOMIC DNA]</scope>
    <source>
        <strain evidence="5">LMG 30113</strain>
    </source>
</reference>
<evidence type="ECO:0000256" key="1">
    <source>
        <dbReference type="ARBA" id="ARBA00005068"/>
    </source>
</evidence>
<comment type="pathway">
    <text evidence="1">Bacterial outer membrane biogenesis; lipooligosaccharide biosynthesis.</text>
</comment>
<evidence type="ECO:0000256" key="3">
    <source>
        <dbReference type="ARBA" id="ARBA00022985"/>
    </source>
</evidence>
<evidence type="ECO:0000313" key="6">
    <source>
        <dbReference type="Proteomes" id="UP000494330"/>
    </source>
</evidence>
<name>A0A6J5CVR3_9BURK</name>
<dbReference type="RefSeq" id="WP_031400787.1">
    <property type="nucleotide sequence ID" value="NZ_CABVQD010000002.1"/>
</dbReference>
<keyword evidence="6" id="KW-1185">Reference proteome</keyword>
<dbReference type="CDD" id="cd06532">
    <property type="entry name" value="Glyco_transf_25"/>
    <property type="match status" value="1"/>
</dbReference>
<evidence type="ECO:0000256" key="2">
    <source>
        <dbReference type="ARBA" id="ARBA00005222"/>
    </source>
</evidence>
<accession>A0A6J5CVR3</accession>
<dbReference type="UniPathway" id="UPA00820"/>
<dbReference type="Proteomes" id="UP000494330">
    <property type="component" value="Unassembled WGS sequence"/>
</dbReference>
<proteinExistence type="predicted"/>
<evidence type="ECO:0000313" key="5">
    <source>
        <dbReference type="EMBL" id="VWB23842.1"/>
    </source>
</evidence>
<dbReference type="GO" id="GO:0009103">
    <property type="term" value="P:lipopolysaccharide biosynthetic process"/>
    <property type="evidence" value="ECO:0007669"/>
    <property type="project" value="UniProtKB-KW"/>
</dbReference>
<keyword evidence="3" id="KW-0448">Lipopolysaccharide biosynthesis</keyword>
<organism evidence="5 6">
    <name type="scientific">Burkholderia paludis</name>
    <dbReference type="NCBI Taxonomy" id="1506587"/>
    <lineage>
        <taxon>Bacteria</taxon>
        <taxon>Pseudomonadati</taxon>
        <taxon>Pseudomonadota</taxon>
        <taxon>Betaproteobacteria</taxon>
        <taxon>Burkholderiales</taxon>
        <taxon>Burkholderiaceae</taxon>
        <taxon>Burkholderia</taxon>
        <taxon>Burkholderia cepacia complex</taxon>
    </lineage>
</organism>
<dbReference type="AlphaFoldDB" id="A0A6J5CVR3"/>